<feature type="region of interest" description="Disordered" evidence="1">
    <location>
        <begin position="96"/>
        <end position="133"/>
    </location>
</feature>
<sequence length="267" mass="29949">MTGKNLAIAKAAAKAGFECSDLERVMILVNAVRDADQQASYPDYYVGQSQKPSDYYPARSRQRHHYRDLDYPAAPAFALDATQIVRNVQQWGTASFSFQNTRNPGPNKRPGTDDHGAGAAKRTKTSNTTHTTTTQRVTVDLTQDDFPTNQQHSAGYVHPARLDRVPGANVGNRRAPKRQNAQQRLVAHDEEMKRSTTKALGYISRAMSSSMTQIASWRDTLKKRWDVDRSLQLQFVTDHLAALNDCFTRSEEALKDSIAVIQERLLK</sequence>
<dbReference type="EMBL" id="CAJPDS010000003">
    <property type="protein sequence ID" value="CAF9905161.1"/>
    <property type="molecule type" value="Genomic_DNA"/>
</dbReference>
<gene>
    <name evidence="2" type="ORF">HETSPECPRED_004897</name>
</gene>
<evidence type="ECO:0000313" key="2">
    <source>
        <dbReference type="EMBL" id="CAF9905161.1"/>
    </source>
</evidence>
<proteinExistence type="predicted"/>
<protein>
    <submittedName>
        <fullName evidence="2">Uncharacterized protein</fullName>
    </submittedName>
</protein>
<keyword evidence="3" id="KW-1185">Reference proteome</keyword>
<accession>A0A8H3EE54</accession>
<evidence type="ECO:0000313" key="3">
    <source>
        <dbReference type="Proteomes" id="UP000664521"/>
    </source>
</evidence>
<comment type="caution">
    <text evidence="2">The sequence shown here is derived from an EMBL/GenBank/DDBJ whole genome shotgun (WGS) entry which is preliminary data.</text>
</comment>
<name>A0A8H3EE54_9LECA</name>
<reference evidence="2" key="1">
    <citation type="submission" date="2021-03" db="EMBL/GenBank/DDBJ databases">
        <authorList>
            <person name="Tagirdzhanova G."/>
        </authorList>
    </citation>
    <scope>NUCLEOTIDE SEQUENCE</scope>
</reference>
<dbReference type="AlphaFoldDB" id="A0A8H3EE54"/>
<dbReference type="OrthoDB" id="5347586at2759"/>
<dbReference type="Proteomes" id="UP000664521">
    <property type="component" value="Unassembled WGS sequence"/>
</dbReference>
<evidence type="ECO:0000256" key="1">
    <source>
        <dbReference type="SAM" id="MobiDB-lite"/>
    </source>
</evidence>
<organism evidence="2 3">
    <name type="scientific">Heterodermia speciosa</name>
    <dbReference type="NCBI Taxonomy" id="116794"/>
    <lineage>
        <taxon>Eukaryota</taxon>
        <taxon>Fungi</taxon>
        <taxon>Dikarya</taxon>
        <taxon>Ascomycota</taxon>
        <taxon>Pezizomycotina</taxon>
        <taxon>Lecanoromycetes</taxon>
        <taxon>OSLEUM clade</taxon>
        <taxon>Lecanoromycetidae</taxon>
        <taxon>Caliciales</taxon>
        <taxon>Physciaceae</taxon>
        <taxon>Heterodermia</taxon>
    </lineage>
</organism>